<dbReference type="InterPro" id="IPR011009">
    <property type="entry name" value="Kinase-like_dom_sf"/>
</dbReference>
<evidence type="ECO:0000256" key="8">
    <source>
        <dbReference type="RuleBase" id="RU000304"/>
    </source>
</evidence>
<gene>
    <name evidence="10" type="ORF">HDID_LOCUS9654</name>
</gene>
<accession>A0A0R3SVN9</accession>
<dbReference type="Gene3D" id="1.10.510.10">
    <property type="entry name" value="Transferase(Phosphotransferase) domain 1"/>
    <property type="match status" value="1"/>
</dbReference>
<name>A0A0R3SVN9_HYMDI</name>
<feature type="binding site" evidence="7">
    <location>
        <position position="33"/>
    </location>
    <ligand>
        <name>ATP</name>
        <dbReference type="ChEBI" id="CHEBI:30616"/>
    </ligand>
</feature>
<reference evidence="10 11" key="2">
    <citation type="submission" date="2018-11" db="EMBL/GenBank/DDBJ databases">
        <authorList>
            <consortium name="Pathogen Informatics"/>
        </authorList>
    </citation>
    <scope>NUCLEOTIDE SEQUENCE [LARGE SCALE GENOMIC DNA]</scope>
</reference>
<feature type="domain" description="Protein kinase" evidence="9">
    <location>
        <begin position="1"/>
        <end position="225"/>
    </location>
</feature>
<dbReference type="InterPro" id="IPR017441">
    <property type="entry name" value="Protein_kinase_ATP_BS"/>
</dbReference>
<evidence type="ECO:0000313" key="12">
    <source>
        <dbReference type="WBParaSite" id="HDID_0000965601-mRNA-1"/>
    </source>
</evidence>
<protein>
    <submittedName>
        <fullName evidence="12">Protein kinase domain-containing protein</fullName>
    </submittedName>
</protein>
<dbReference type="WBParaSite" id="HDID_0000965601-mRNA-1">
    <property type="protein sequence ID" value="HDID_0000965601-mRNA-1"/>
    <property type="gene ID" value="HDID_0000965601"/>
</dbReference>
<dbReference type="AlphaFoldDB" id="A0A0R3SVN9"/>
<evidence type="ECO:0000256" key="2">
    <source>
        <dbReference type="ARBA" id="ARBA00022553"/>
    </source>
</evidence>
<evidence type="ECO:0000256" key="1">
    <source>
        <dbReference type="ARBA" id="ARBA00022527"/>
    </source>
</evidence>
<organism evidence="12">
    <name type="scientific">Hymenolepis diminuta</name>
    <name type="common">Rat tapeworm</name>
    <dbReference type="NCBI Taxonomy" id="6216"/>
    <lineage>
        <taxon>Eukaryota</taxon>
        <taxon>Metazoa</taxon>
        <taxon>Spiralia</taxon>
        <taxon>Lophotrochozoa</taxon>
        <taxon>Platyhelminthes</taxon>
        <taxon>Cestoda</taxon>
        <taxon>Eucestoda</taxon>
        <taxon>Cyclophyllidea</taxon>
        <taxon>Hymenolepididae</taxon>
        <taxon>Hymenolepis</taxon>
    </lineage>
</organism>
<sequence>MFTVNKLIGKGKFSLVFDIERQDSESNARFAFKRTYLYIFLMHGSPVLVMHLLSDKTLFDLVYGGNNLSEDLARFYTAEIVCALEKLHEIKIVHLDVKPNNILLRESGHIVLGDFDRSHDLTSEIRACFGGTYQYMAPEVFKKVQMSTKADVWSLGLVVCTLVRGISRPGHEKESTLLQMAFDGGYTIERFEELSGPLQGFLKSCLQVDFNSRPEIKELKYCDFFKDINWDDVGACRLLPPILPTDISGPNSNRSSCSDPQVLSLAYTEHMTLRSATHHLTNQYKQSYRECL</sequence>
<evidence type="ECO:0000259" key="9">
    <source>
        <dbReference type="PROSITE" id="PS50011"/>
    </source>
</evidence>
<reference evidence="12" key="1">
    <citation type="submission" date="2017-02" db="UniProtKB">
        <authorList>
            <consortium name="WormBaseParasite"/>
        </authorList>
    </citation>
    <scope>IDENTIFICATION</scope>
</reference>
<evidence type="ECO:0000313" key="10">
    <source>
        <dbReference type="EMBL" id="VDL62046.1"/>
    </source>
</evidence>
<dbReference type="Proteomes" id="UP000274504">
    <property type="component" value="Unassembled WGS sequence"/>
</dbReference>
<comment type="similarity">
    <text evidence="8">Belongs to the protein kinase superfamily.</text>
</comment>
<dbReference type="InterPro" id="IPR008271">
    <property type="entry name" value="Ser/Thr_kinase_AS"/>
</dbReference>
<evidence type="ECO:0000256" key="6">
    <source>
        <dbReference type="ARBA" id="ARBA00022840"/>
    </source>
</evidence>
<dbReference type="PROSITE" id="PS50011">
    <property type="entry name" value="PROTEIN_KINASE_DOM"/>
    <property type="match status" value="1"/>
</dbReference>
<dbReference type="GO" id="GO:0004674">
    <property type="term" value="F:protein serine/threonine kinase activity"/>
    <property type="evidence" value="ECO:0007669"/>
    <property type="project" value="UniProtKB-KW"/>
</dbReference>
<evidence type="ECO:0000256" key="7">
    <source>
        <dbReference type="PROSITE-ProRule" id="PRU10141"/>
    </source>
</evidence>
<dbReference type="GO" id="GO:0005524">
    <property type="term" value="F:ATP binding"/>
    <property type="evidence" value="ECO:0007669"/>
    <property type="project" value="UniProtKB-UniRule"/>
</dbReference>
<keyword evidence="2" id="KW-0597">Phosphoprotein</keyword>
<evidence type="ECO:0000313" key="11">
    <source>
        <dbReference type="Proteomes" id="UP000274504"/>
    </source>
</evidence>
<dbReference type="PANTHER" id="PTHR24351">
    <property type="entry name" value="RIBOSOMAL PROTEIN S6 KINASE"/>
    <property type="match status" value="1"/>
</dbReference>
<dbReference type="STRING" id="6216.A0A0R3SVN9"/>
<dbReference type="SMART" id="SM00220">
    <property type="entry name" value="S_TKc"/>
    <property type="match status" value="1"/>
</dbReference>
<dbReference type="OrthoDB" id="4062651at2759"/>
<keyword evidence="6 7" id="KW-0067">ATP-binding</keyword>
<evidence type="ECO:0000256" key="5">
    <source>
        <dbReference type="ARBA" id="ARBA00022777"/>
    </source>
</evidence>
<dbReference type="Gene3D" id="3.30.200.20">
    <property type="entry name" value="Phosphorylase Kinase, domain 1"/>
    <property type="match status" value="1"/>
</dbReference>
<evidence type="ECO:0000256" key="4">
    <source>
        <dbReference type="ARBA" id="ARBA00022741"/>
    </source>
</evidence>
<keyword evidence="1 8" id="KW-0723">Serine/threonine-protein kinase</keyword>
<dbReference type="PROSITE" id="PS00108">
    <property type="entry name" value="PROTEIN_KINASE_ST"/>
    <property type="match status" value="1"/>
</dbReference>
<dbReference type="EMBL" id="UYSG01011358">
    <property type="protein sequence ID" value="VDL62046.1"/>
    <property type="molecule type" value="Genomic_DNA"/>
</dbReference>
<keyword evidence="5" id="KW-0418">Kinase</keyword>
<dbReference type="InterPro" id="IPR000719">
    <property type="entry name" value="Prot_kinase_dom"/>
</dbReference>
<proteinExistence type="inferred from homology"/>
<dbReference type="PROSITE" id="PS00107">
    <property type="entry name" value="PROTEIN_KINASE_ATP"/>
    <property type="match status" value="1"/>
</dbReference>
<evidence type="ECO:0000256" key="3">
    <source>
        <dbReference type="ARBA" id="ARBA00022679"/>
    </source>
</evidence>
<keyword evidence="4 7" id="KW-0547">Nucleotide-binding</keyword>
<dbReference type="Pfam" id="PF00069">
    <property type="entry name" value="Pkinase"/>
    <property type="match status" value="1"/>
</dbReference>
<dbReference type="SUPFAM" id="SSF56112">
    <property type="entry name" value="Protein kinase-like (PK-like)"/>
    <property type="match status" value="1"/>
</dbReference>
<keyword evidence="3" id="KW-0808">Transferase</keyword>